<dbReference type="EMBL" id="FTNO01000002">
    <property type="protein sequence ID" value="SIR54452.1"/>
    <property type="molecule type" value="Genomic_DNA"/>
</dbReference>
<accession>A0A1N7BT34</accession>
<reference evidence="2" key="1">
    <citation type="submission" date="2017-01" db="EMBL/GenBank/DDBJ databases">
        <authorList>
            <person name="Varghese N."/>
            <person name="Submissions S."/>
        </authorList>
    </citation>
    <scope>NUCLEOTIDE SEQUENCE [LARGE SCALE GENOMIC DNA]</scope>
    <source>
        <strain evidence="2">CGMCC 1.7737</strain>
    </source>
</reference>
<evidence type="ECO:0000313" key="1">
    <source>
        <dbReference type="EMBL" id="SIR54452.1"/>
    </source>
</evidence>
<protein>
    <submittedName>
        <fullName evidence="1">Uncharacterized protein</fullName>
    </submittedName>
</protein>
<keyword evidence="2" id="KW-1185">Reference proteome</keyword>
<name>A0A1N7BT34_9EURY</name>
<evidence type="ECO:0000313" key="2">
    <source>
        <dbReference type="Proteomes" id="UP000186914"/>
    </source>
</evidence>
<proteinExistence type="predicted"/>
<gene>
    <name evidence="1" type="ORF">SAMN05421858_2740</name>
</gene>
<dbReference type="AlphaFoldDB" id="A0A1N7BT34"/>
<dbReference type="Proteomes" id="UP000186914">
    <property type="component" value="Unassembled WGS sequence"/>
</dbReference>
<organism evidence="1 2">
    <name type="scientific">Haladaptatus litoreus</name>
    <dbReference type="NCBI Taxonomy" id="553468"/>
    <lineage>
        <taxon>Archaea</taxon>
        <taxon>Methanobacteriati</taxon>
        <taxon>Methanobacteriota</taxon>
        <taxon>Stenosarchaea group</taxon>
        <taxon>Halobacteria</taxon>
        <taxon>Halobacteriales</taxon>
        <taxon>Haladaptataceae</taxon>
        <taxon>Haladaptatus</taxon>
    </lineage>
</organism>
<sequence length="30" mass="3523">MEDVGKLRRIGANRADSLHCKDDFLYRKSQ</sequence>